<feature type="domain" description="Glycosyl transferase family 1" evidence="1">
    <location>
        <begin position="203"/>
        <end position="308"/>
    </location>
</feature>
<dbReference type="SUPFAM" id="SSF53756">
    <property type="entry name" value="UDP-Glycosyltransferase/glycogen phosphorylase"/>
    <property type="match status" value="1"/>
</dbReference>
<dbReference type="AlphaFoldDB" id="A0A239CVL4"/>
<dbReference type="InterPro" id="IPR001296">
    <property type="entry name" value="Glyco_trans_1"/>
</dbReference>
<dbReference type="OrthoDB" id="9792269at2"/>
<reference evidence="4" key="1">
    <citation type="submission" date="2017-06" db="EMBL/GenBank/DDBJ databases">
        <authorList>
            <person name="Varghese N."/>
            <person name="Submissions S."/>
        </authorList>
    </citation>
    <scope>NUCLEOTIDE SEQUENCE [LARGE SCALE GENOMIC DNA]</scope>
    <source>
        <strain evidence="4">5C</strain>
    </source>
</reference>
<protein>
    <submittedName>
        <fullName evidence="3">Glycosyltransferase involved in cell wall bisynthesis</fullName>
    </submittedName>
</protein>
<evidence type="ECO:0000259" key="2">
    <source>
        <dbReference type="Pfam" id="PF13439"/>
    </source>
</evidence>
<dbReference type="Pfam" id="PF13439">
    <property type="entry name" value="Glyco_transf_4"/>
    <property type="match status" value="1"/>
</dbReference>
<proteinExistence type="predicted"/>
<dbReference type="Pfam" id="PF00534">
    <property type="entry name" value="Glycos_transf_1"/>
    <property type="match status" value="1"/>
</dbReference>
<dbReference type="RefSeq" id="WP_089239413.1">
    <property type="nucleotide sequence ID" value="NZ_FZOK01000005.1"/>
</dbReference>
<keyword evidence="4" id="KW-1185">Reference proteome</keyword>
<organism evidence="3 4">
    <name type="scientific">Belliella buryatensis</name>
    <dbReference type="NCBI Taxonomy" id="1500549"/>
    <lineage>
        <taxon>Bacteria</taxon>
        <taxon>Pseudomonadati</taxon>
        <taxon>Bacteroidota</taxon>
        <taxon>Cytophagia</taxon>
        <taxon>Cytophagales</taxon>
        <taxon>Cyclobacteriaceae</taxon>
        <taxon>Belliella</taxon>
    </lineage>
</organism>
<dbReference type="PANTHER" id="PTHR45947:SF3">
    <property type="entry name" value="SULFOQUINOVOSYL TRANSFERASE SQD2"/>
    <property type="match status" value="1"/>
</dbReference>
<feature type="domain" description="Glycosyltransferase subfamily 4-like N-terminal" evidence="2">
    <location>
        <begin position="40"/>
        <end position="164"/>
    </location>
</feature>
<dbReference type="Proteomes" id="UP000198480">
    <property type="component" value="Unassembled WGS sequence"/>
</dbReference>
<sequence length="343" mass="39129">MELEVRKVLFVIPANLVNGELNISTFLTSEINALKNEFELVEVFYFINRRSISGFIYNLKKLNTLIERFKPDVIHSHYGSTTGLLVSLSSKFCPWVITFGGSELLGHPNKGLYWRIRELWAVRLSHFAALKADHIICVSQNLINSLSKNNQSKTTLIPRGVDISKFTKKDKFEARNYLNWSVEKKYVLFSFPRLNAEVKNKELAENVISLLTDKGVNIELIILYNRSQEYIFNALNAADALLVTSFHEGSPNIVKEAMACNLPIVSVNCGDVKERLERVSPSFISFTYDAQELSEGLERVLDKGQRSNGLKYILENGIDMKNTISKIISVYNFIIYKKNKINM</sequence>
<evidence type="ECO:0000313" key="3">
    <source>
        <dbReference type="EMBL" id="SNS23393.1"/>
    </source>
</evidence>
<dbReference type="EMBL" id="FZOK01000005">
    <property type="protein sequence ID" value="SNS23393.1"/>
    <property type="molecule type" value="Genomic_DNA"/>
</dbReference>
<dbReference type="CDD" id="cd03801">
    <property type="entry name" value="GT4_PimA-like"/>
    <property type="match status" value="1"/>
</dbReference>
<evidence type="ECO:0000259" key="1">
    <source>
        <dbReference type="Pfam" id="PF00534"/>
    </source>
</evidence>
<keyword evidence="3" id="KW-0808">Transferase</keyword>
<dbReference type="InterPro" id="IPR028098">
    <property type="entry name" value="Glyco_trans_4-like_N"/>
</dbReference>
<dbReference type="Gene3D" id="3.40.50.2000">
    <property type="entry name" value="Glycogen Phosphorylase B"/>
    <property type="match status" value="2"/>
</dbReference>
<name>A0A239CVL4_9BACT</name>
<accession>A0A239CVL4</accession>
<dbReference type="PANTHER" id="PTHR45947">
    <property type="entry name" value="SULFOQUINOVOSYL TRANSFERASE SQD2"/>
    <property type="match status" value="1"/>
</dbReference>
<gene>
    <name evidence="3" type="ORF">SAMN06295967_105221</name>
</gene>
<dbReference type="GO" id="GO:0016757">
    <property type="term" value="F:glycosyltransferase activity"/>
    <property type="evidence" value="ECO:0007669"/>
    <property type="project" value="InterPro"/>
</dbReference>
<dbReference type="InterPro" id="IPR050194">
    <property type="entry name" value="Glycosyltransferase_grp1"/>
</dbReference>
<evidence type="ECO:0000313" key="4">
    <source>
        <dbReference type="Proteomes" id="UP000198480"/>
    </source>
</evidence>